<protein>
    <recommendedName>
        <fullName evidence="4">DUF3592 domain-containing protein</fullName>
    </recommendedName>
</protein>
<sequence length="183" mass="20904">MEADFEYYLVMIIFGGVGILFFVYPFSGYIKPFKINGTTLLYWGVGAFFIVLALAMLFQNGVVVEIMIALLLGTMLVWMGLSEVIGVITHNIPTDAVLTDIEKHRSRRGYHYELTFRIPGKKDLYEIDYVSSAKKFKVGESYTIHIAKKGNKAFIHRPFWFIFGVFVTLFGLLVYSLIFSLLL</sequence>
<proteinExistence type="predicted"/>
<name>A0A1H9N3Q1_BUTFI</name>
<dbReference type="OrthoDB" id="2075958at2"/>
<keyword evidence="1" id="KW-0812">Transmembrane</keyword>
<reference evidence="2 3" key="1">
    <citation type="submission" date="2016-10" db="EMBL/GenBank/DDBJ databases">
        <authorList>
            <person name="de Groot N.N."/>
        </authorList>
    </citation>
    <scope>NUCLEOTIDE SEQUENCE [LARGE SCALE GENOMIC DNA]</scope>
    <source>
        <strain evidence="2 3">AR40</strain>
    </source>
</reference>
<dbReference type="Proteomes" id="UP000182584">
    <property type="component" value="Unassembled WGS sequence"/>
</dbReference>
<feature type="transmembrane region" description="Helical" evidence="1">
    <location>
        <begin position="159"/>
        <end position="182"/>
    </location>
</feature>
<feature type="transmembrane region" description="Helical" evidence="1">
    <location>
        <begin position="64"/>
        <end position="81"/>
    </location>
</feature>
<dbReference type="AlphaFoldDB" id="A0A1H9N3Q1"/>
<keyword evidence="1" id="KW-0472">Membrane</keyword>
<evidence type="ECO:0000313" key="3">
    <source>
        <dbReference type="Proteomes" id="UP000182584"/>
    </source>
</evidence>
<evidence type="ECO:0008006" key="4">
    <source>
        <dbReference type="Google" id="ProtNLM"/>
    </source>
</evidence>
<dbReference type="EMBL" id="FOGJ01000004">
    <property type="protein sequence ID" value="SER30451.1"/>
    <property type="molecule type" value="Genomic_DNA"/>
</dbReference>
<gene>
    <name evidence="2" type="ORF">SAMN04487884_10427</name>
</gene>
<organism evidence="2 3">
    <name type="scientific">Butyrivibrio fibrisolvens</name>
    <dbReference type="NCBI Taxonomy" id="831"/>
    <lineage>
        <taxon>Bacteria</taxon>
        <taxon>Bacillati</taxon>
        <taxon>Bacillota</taxon>
        <taxon>Clostridia</taxon>
        <taxon>Lachnospirales</taxon>
        <taxon>Lachnospiraceae</taxon>
        <taxon>Butyrivibrio</taxon>
    </lineage>
</organism>
<feature type="transmembrane region" description="Helical" evidence="1">
    <location>
        <begin position="6"/>
        <end position="27"/>
    </location>
</feature>
<keyword evidence="1" id="KW-1133">Transmembrane helix</keyword>
<feature type="transmembrane region" description="Helical" evidence="1">
    <location>
        <begin position="39"/>
        <end position="58"/>
    </location>
</feature>
<accession>A0A1H9N3Q1</accession>
<evidence type="ECO:0000256" key="1">
    <source>
        <dbReference type="SAM" id="Phobius"/>
    </source>
</evidence>
<dbReference type="RefSeq" id="WP_074754512.1">
    <property type="nucleotide sequence ID" value="NZ_FOGJ01000004.1"/>
</dbReference>
<evidence type="ECO:0000313" key="2">
    <source>
        <dbReference type="EMBL" id="SER30451.1"/>
    </source>
</evidence>